<evidence type="ECO:0000313" key="2">
    <source>
        <dbReference type="Proteomes" id="UP001179952"/>
    </source>
</evidence>
<comment type="caution">
    <text evidence="1">The sequence shown here is derived from an EMBL/GenBank/DDBJ whole genome shotgun (WGS) entry which is preliminary data.</text>
</comment>
<keyword evidence="2" id="KW-1185">Reference proteome</keyword>
<sequence length="137" mass="15574">MIDTRCALCCEEDESGVHLFVNCSLVRRVWYWLHLATGLSCQFASLDELWAAGKALRNAGDRSVRAKFTQIAKVTQIYVPVTVWAIWCSRNNVIFRGETPYAENIWELSLRFIQDWGRFCAGATSISLQGSHLSIQE</sequence>
<organism evidence="1 2">
    <name type="scientific">Acorus gramineus</name>
    <name type="common">Dwarf sweet flag</name>
    <dbReference type="NCBI Taxonomy" id="55184"/>
    <lineage>
        <taxon>Eukaryota</taxon>
        <taxon>Viridiplantae</taxon>
        <taxon>Streptophyta</taxon>
        <taxon>Embryophyta</taxon>
        <taxon>Tracheophyta</taxon>
        <taxon>Spermatophyta</taxon>
        <taxon>Magnoliopsida</taxon>
        <taxon>Liliopsida</taxon>
        <taxon>Acoraceae</taxon>
        <taxon>Acorus</taxon>
    </lineage>
</organism>
<protein>
    <recommendedName>
        <fullName evidence="3">Reverse transcriptase zinc-binding domain-containing protein</fullName>
    </recommendedName>
</protein>
<proteinExistence type="predicted"/>
<accession>A0AAV9AF56</accession>
<dbReference type="EMBL" id="JAUJYN010000010">
    <property type="protein sequence ID" value="KAK1262773.1"/>
    <property type="molecule type" value="Genomic_DNA"/>
</dbReference>
<evidence type="ECO:0000313" key="1">
    <source>
        <dbReference type="EMBL" id="KAK1262773.1"/>
    </source>
</evidence>
<reference evidence="1" key="1">
    <citation type="journal article" date="2023" name="Nat. Commun.">
        <title>Diploid and tetraploid genomes of Acorus and the evolution of monocots.</title>
        <authorList>
            <person name="Ma L."/>
            <person name="Liu K.W."/>
            <person name="Li Z."/>
            <person name="Hsiao Y.Y."/>
            <person name="Qi Y."/>
            <person name="Fu T."/>
            <person name="Tang G.D."/>
            <person name="Zhang D."/>
            <person name="Sun W.H."/>
            <person name="Liu D.K."/>
            <person name="Li Y."/>
            <person name="Chen G.Z."/>
            <person name="Liu X.D."/>
            <person name="Liao X.Y."/>
            <person name="Jiang Y.T."/>
            <person name="Yu X."/>
            <person name="Hao Y."/>
            <person name="Huang J."/>
            <person name="Zhao X.W."/>
            <person name="Ke S."/>
            <person name="Chen Y.Y."/>
            <person name="Wu W.L."/>
            <person name="Hsu J.L."/>
            <person name="Lin Y.F."/>
            <person name="Huang M.D."/>
            <person name="Li C.Y."/>
            <person name="Huang L."/>
            <person name="Wang Z.W."/>
            <person name="Zhao X."/>
            <person name="Zhong W.Y."/>
            <person name="Peng D.H."/>
            <person name="Ahmad S."/>
            <person name="Lan S."/>
            <person name="Zhang J.S."/>
            <person name="Tsai W.C."/>
            <person name="Van de Peer Y."/>
            <person name="Liu Z.J."/>
        </authorList>
    </citation>
    <scope>NUCLEOTIDE SEQUENCE</scope>
    <source>
        <strain evidence="1">SCP</strain>
    </source>
</reference>
<dbReference type="AlphaFoldDB" id="A0AAV9AF56"/>
<name>A0AAV9AF56_ACOGR</name>
<evidence type="ECO:0008006" key="3">
    <source>
        <dbReference type="Google" id="ProtNLM"/>
    </source>
</evidence>
<dbReference type="Proteomes" id="UP001179952">
    <property type="component" value="Unassembled WGS sequence"/>
</dbReference>
<reference evidence="1" key="2">
    <citation type="submission" date="2023-06" db="EMBL/GenBank/DDBJ databases">
        <authorList>
            <person name="Ma L."/>
            <person name="Liu K.-W."/>
            <person name="Li Z."/>
            <person name="Hsiao Y.-Y."/>
            <person name="Qi Y."/>
            <person name="Fu T."/>
            <person name="Tang G."/>
            <person name="Zhang D."/>
            <person name="Sun W.-H."/>
            <person name="Liu D.-K."/>
            <person name="Li Y."/>
            <person name="Chen G.-Z."/>
            <person name="Liu X.-D."/>
            <person name="Liao X.-Y."/>
            <person name="Jiang Y.-T."/>
            <person name="Yu X."/>
            <person name="Hao Y."/>
            <person name="Huang J."/>
            <person name="Zhao X.-W."/>
            <person name="Ke S."/>
            <person name="Chen Y.-Y."/>
            <person name="Wu W.-L."/>
            <person name="Hsu J.-L."/>
            <person name="Lin Y.-F."/>
            <person name="Huang M.-D."/>
            <person name="Li C.-Y."/>
            <person name="Huang L."/>
            <person name="Wang Z.-W."/>
            <person name="Zhao X."/>
            <person name="Zhong W.-Y."/>
            <person name="Peng D.-H."/>
            <person name="Ahmad S."/>
            <person name="Lan S."/>
            <person name="Zhang J.-S."/>
            <person name="Tsai W.-C."/>
            <person name="Van De Peer Y."/>
            <person name="Liu Z.-J."/>
        </authorList>
    </citation>
    <scope>NUCLEOTIDE SEQUENCE</scope>
    <source>
        <strain evidence="1">SCP</strain>
        <tissue evidence="1">Leaves</tissue>
    </source>
</reference>
<gene>
    <name evidence="1" type="ORF">QJS04_geneDACA001150</name>
</gene>